<protein>
    <submittedName>
        <fullName evidence="2">Uncharacterized protein</fullName>
    </submittedName>
</protein>
<reference evidence="2 3" key="1">
    <citation type="submission" date="2023-05" db="EMBL/GenBank/DDBJ databases">
        <title>B98-5 Cell Line De Novo Hybrid Assembly: An Optical Mapping Approach.</title>
        <authorList>
            <person name="Kananen K."/>
            <person name="Auerbach J.A."/>
            <person name="Kautto E."/>
            <person name="Blachly J.S."/>
        </authorList>
    </citation>
    <scope>NUCLEOTIDE SEQUENCE [LARGE SCALE GENOMIC DNA]</scope>
    <source>
        <strain evidence="2">B95-8</strain>
        <tissue evidence="2">Cell line</tissue>
    </source>
</reference>
<organism evidence="2 3">
    <name type="scientific">Saguinus oedipus</name>
    <name type="common">Cotton-top tamarin</name>
    <name type="synonym">Oedipomidas oedipus</name>
    <dbReference type="NCBI Taxonomy" id="9490"/>
    <lineage>
        <taxon>Eukaryota</taxon>
        <taxon>Metazoa</taxon>
        <taxon>Chordata</taxon>
        <taxon>Craniata</taxon>
        <taxon>Vertebrata</taxon>
        <taxon>Euteleostomi</taxon>
        <taxon>Mammalia</taxon>
        <taxon>Eutheria</taxon>
        <taxon>Euarchontoglires</taxon>
        <taxon>Primates</taxon>
        <taxon>Haplorrhini</taxon>
        <taxon>Platyrrhini</taxon>
        <taxon>Cebidae</taxon>
        <taxon>Callitrichinae</taxon>
        <taxon>Saguinus</taxon>
    </lineage>
</organism>
<feature type="compositionally biased region" description="Polar residues" evidence="1">
    <location>
        <begin position="116"/>
        <end position="125"/>
    </location>
</feature>
<name>A0ABQ9W110_SAGOE</name>
<dbReference type="Proteomes" id="UP001266305">
    <property type="component" value="Unassembled WGS sequence"/>
</dbReference>
<accession>A0ABQ9W110</accession>
<feature type="non-terminal residue" evidence="2">
    <location>
        <position position="1"/>
    </location>
</feature>
<feature type="compositionally biased region" description="Polar residues" evidence="1">
    <location>
        <begin position="136"/>
        <end position="146"/>
    </location>
</feature>
<feature type="region of interest" description="Disordered" evidence="1">
    <location>
        <begin position="63"/>
        <end position="172"/>
    </location>
</feature>
<keyword evidence="3" id="KW-1185">Reference proteome</keyword>
<gene>
    <name evidence="2" type="ORF">P7K49_005667</name>
</gene>
<feature type="compositionally biased region" description="Low complexity" evidence="1">
    <location>
        <begin position="155"/>
        <end position="164"/>
    </location>
</feature>
<sequence length="172" mass="17709">KTMTKALSIGLDINDLTEEIVKPVDLHYYEAMESTGSFLGLRGNRSCGCRCCCGPHPLSVGGLGRGRAGEERTEGEELAQPLRGSGRKVSAFDIGTASPSWSSLNPSSRAPLGMTHLNSSSTPSGASVPAAGLPRNQGTPSPSTTPVRREGQEPSARSSASSSSEPGNPAGI</sequence>
<comment type="caution">
    <text evidence="2">The sequence shown here is derived from an EMBL/GenBank/DDBJ whole genome shotgun (WGS) entry which is preliminary data.</text>
</comment>
<evidence type="ECO:0000313" key="2">
    <source>
        <dbReference type="EMBL" id="KAK2115041.1"/>
    </source>
</evidence>
<evidence type="ECO:0000256" key="1">
    <source>
        <dbReference type="SAM" id="MobiDB-lite"/>
    </source>
</evidence>
<dbReference type="EMBL" id="JASSZA010000003">
    <property type="protein sequence ID" value="KAK2115041.1"/>
    <property type="molecule type" value="Genomic_DNA"/>
</dbReference>
<evidence type="ECO:0000313" key="3">
    <source>
        <dbReference type="Proteomes" id="UP001266305"/>
    </source>
</evidence>
<feature type="compositionally biased region" description="Low complexity" evidence="1">
    <location>
        <begin position="98"/>
        <end position="111"/>
    </location>
</feature>
<proteinExistence type="predicted"/>